<dbReference type="InterPro" id="IPR036388">
    <property type="entry name" value="WH-like_DNA-bd_sf"/>
</dbReference>
<evidence type="ECO:0000313" key="8">
    <source>
        <dbReference type="EMBL" id="PIL30840.1"/>
    </source>
</evidence>
<evidence type="ECO:0000259" key="7">
    <source>
        <dbReference type="PROSITE" id="PS50069"/>
    </source>
</evidence>
<dbReference type="InterPro" id="IPR059120">
    <property type="entry name" value="Cullin-like_AB"/>
</dbReference>
<dbReference type="AlphaFoldDB" id="A0A2G8SAQ7"/>
<accession>A0A2G8SAQ7</accession>
<dbReference type="GO" id="GO:0006511">
    <property type="term" value="P:ubiquitin-dependent protein catabolic process"/>
    <property type="evidence" value="ECO:0007669"/>
    <property type="project" value="InterPro"/>
</dbReference>
<dbReference type="InterPro" id="IPR036317">
    <property type="entry name" value="Cullin_homology_sf"/>
</dbReference>
<dbReference type="InterPro" id="IPR045093">
    <property type="entry name" value="Cullin"/>
</dbReference>
<gene>
    <name evidence="8" type="ORF">GSI_07008</name>
</gene>
<comment type="caution">
    <text evidence="8">The sequence shown here is derived from an EMBL/GenBank/DDBJ whole genome shotgun (WGS) entry which is preliminary data.</text>
</comment>
<evidence type="ECO:0000256" key="6">
    <source>
        <dbReference type="SAM" id="MobiDB-lite"/>
    </source>
</evidence>
<dbReference type="Gene3D" id="3.30.230.130">
    <property type="entry name" value="Cullin, Chain C, Domain 2"/>
    <property type="match status" value="1"/>
</dbReference>
<name>A0A2G8SAQ7_9APHY</name>
<dbReference type="STRING" id="1077348.A0A2G8SAQ7"/>
<keyword evidence="3" id="KW-0832">Ubl conjugation</keyword>
<dbReference type="Proteomes" id="UP000230002">
    <property type="component" value="Unassembled WGS sequence"/>
</dbReference>
<dbReference type="Pfam" id="PF26557">
    <property type="entry name" value="Cullin_AB"/>
    <property type="match status" value="1"/>
</dbReference>
<dbReference type="FunFam" id="1.10.10.10:FF:000014">
    <property type="entry name" value="Cullin 1"/>
    <property type="match status" value="1"/>
</dbReference>
<dbReference type="InterPro" id="IPR019559">
    <property type="entry name" value="Cullin_neddylation_domain"/>
</dbReference>
<feature type="region of interest" description="Disordered" evidence="6">
    <location>
        <begin position="426"/>
        <end position="447"/>
    </location>
</feature>
<keyword evidence="9" id="KW-1185">Reference proteome</keyword>
<evidence type="ECO:0000256" key="3">
    <source>
        <dbReference type="ARBA" id="ARBA00022843"/>
    </source>
</evidence>
<organism evidence="8 9">
    <name type="scientific">Ganoderma sinense ZZ0214-1</name>
    <dbReference type="NCBI Taxonomy" id="1077348"/>
    <lineage>
        <taxon>Eukaryota</taxon>
        <taxon>Fungi</taxon>
        <taxon>Dikarya</taxon>
        <taxon>Basidiomycota</taxon>
        <taxon>Agaricomycotina</taxon>
        <taxon>Agaricomycetes</taxon>
        <taxon>Polyporales</taxon>
        <taxon>Polyporaceae</taxon>
        <taxon>Ganoderma</taxon>
    </lineage>
</organism>
<evidence type="ECO:0000313" key="9">
    <source>
        <dbReference type="Proteomes" id="UP000230002"/>
    </source>
</evidence>
<dbReference type="Gene3D" id="1.20.1310.10">
    <property type="entry name" value="Cullin Repeats"/>
    <property type="match status" value="4"/>
</dbReference>
<feature type="compositionally biased region" description="Low complexity" evidence="6">
    <location>
        <begin position="429"/>
        <end position="447"/>
    </location>
</feature>
<dbReference type="Pfam" id="PF00888">
    <property type="entry name" value="Cullin"/>
    <property type="match status" value="1"/>
</dbReference>
<dbReference type="Gene3D" id="1.10.10.10">
    <property type="entry name" value="Winged helix-like DNA-binding domain superfamily/Winged helix DNA-binding domain"/>
    <property type="match status" value="1"/>
</dbReference>
<feature type="domain" description="Cullin family profile" evidence="7">
    <location>
        <begin position="475"/>
        <end position="703"/>
    </location>
</feature>
<dbReference type="OrthoDB" id="27073at2759"/>
<reference evidence="8 9" key="1">
    <citation type="journal article" date="2015" name="Sci. Rep.">
        <title>Chromosome-level genome map provides insights into diverse defense mechanisms in the medicinal fungus Ganoderma sinense.</title>
        <authorList>
            <person name="Zhu Y."/>
            <person name="Xu J."/>
            <person name="Sun C."/>
            <person name="Zhou S."/>
            <person name="Xu H."/>
            <person name="Nelson D.R."/>
            <person name="Qian J."/>
            <person name="Song J."/>
            <person name="Luo H."/>
            <person name="Xiang L."/>
            <person name="Li Y."/>
            <person name="Xu Z."/>
            <person name="Ji A."/>
            <person name="Wang L."/>
            <person name="Lu S."/>
            <person name="Hayward A."/>
            <person name="Sun W."/>
            <person name="Li X."/>
            <person name="Schwartz D.C."/>
            <person name="Wang Y."/>
            <person name="Chen S."/>
        </authorList>
    </citation>
    <scope>NUCLEOTIDE SEQUENCE [LARGE SCALE GENOMIC DNA]</scope>
    <source>
        <strain evidence="8 9">ZZ0214-1</strain>
    </source>
</reference>
<evidence type="ECO:0000256" key="1">
    <source>
        <dbReference type="ARBA" id="ARBA00006019"/>
    </source>
</evidence>
<dbReference type="SMART" id="SM00182">
    <property type="entry name" value="CULLIN"/>
    <property type="match status" value="1"/>
</dbReference>
<dbReference type="EMBL" id="AYKW01000013">
    <property type="protein sequence ID" value="PIL30840.1"/>
    <property type="molecule type" value="Genomic_DNA"/>
</dbReference>
<dbReference type="PANTHER" id="PTHR11932">
    <property type="entry name" value="CULLIN"/>
    <property type="match status" value="1"/>
</dbReference>
<dbReference type="SMART" id="SM00884">
    <property type="entry name" value="Cullin_Nedd8"/>
    <property type="match status" value="1"/>
</dbReference>
<dbReference type="Pfam" id="PF10557">
    <property type="entry name" value="Cullin_Nedd8"/>
    <property type="match status" value="1"/>
</dbReference>
<proteinExistence type="inferred from homology"/>
<dbReference type="SUPFAM" id="SSF75632">
    <property type="entry name" value="Cullin homology domain"/>
    <property type="match status" value="1"/>
</dbReference>
<feature type="region of interest" description="Disordered" evidence="6">
    <location>
        <begin position="28"/>
        <end position="54"/>
    </location>
</feature>
<evidence type="ECO:0000256" key="5">
    <source>
        <dbReference type="RuleBase" id="RU003829"/>
    </source>
</evidence>
<dbReference type="SUPFAM" id="SSF46785">
    <property type="entry name" value="Winged helix' DNA-binding domain"/>
    <property type="match status" value="1"/>
</dbReference>
<dbReference type="GO" id="GO:0031625">
    <property type="term" value="F:ubiquitin protein ligase binding"/>
    <property type="evidence" value="ECO:0007669"/>
    <property type="project" value="InterPro"/>
</dbReference>
<dbReference type="PROSITE" id="PS50069">
    <property type="entry name" value="CULLIN_2"/>
    <property type="match status" value="1"/>
</dbReference>
<keyword evidence="2" id="KW-1017">Isopeptide bond</keyword>
<dbReference type="InterPro" id="IPR036390">
    <property type="entry name" value="WH_DNA-bd_sf"/>
</dbReference>
<evidence type="ECO:0000256" key="2">
    <source>
        <dbReference type="ARBA" id="ARBA00022499"/>
    </source>
</evidence>
<protein>
    <submittedName>
        <fullName evidence="8">Cullin 4</fullName>
    </submittedName>
</protein>
<dbReference type="InterPro" id="IPR001373">
    <property type="entry name" value="Cullin_N"/>
</dbReference>
<evidence type="ECO:0000256" key="4">
    <source>
        <dbReference type="PROSITE-ProRule" id="PRU00330"/>
    </source>
</evidence>
<dbReference type="InterPro" id="IPR016158">
    <property type="entry name" value="Cullin_homology"/>
</dbReference>
<sequence length="832" mass="94169">MTDVYTLLTFPTTSRAFSALPSQPQIVVNSRDSSRSASPPRKIPRLDGVSDPRFASAPSSRVGIVDHVDRKGPTILHVFGLSTKPTSDIAKSDDYLLVKRTISILLTRNEVRPLPATYDRIYRACRAAVDDAGKGEGLYDAVKIALEQCVKDMVEELNKDSRKSVEWLVPFTNACEWYEKHVGLLQSVLAYLDTRYVAEREQLLETKQLACAMFTNKVIQNSQVTEAIMCGISDWLDWERANKVPHPLRSYLPKLVRQIRAYGLYIDKIETVYLNLTHSYYTKESNDLAEGNLLSAAEFLEHVKRRSAEERVRAEEVLISSSVESVHDTADNALLAGRLQWLADDALSMLIKGRNDSQIKSMYELFAKVGGLKVLSASFKAHVQKEVRAIVTDVANDEEMVPRLLKFKAFADKLVATCFVDPVSPPPGAAASQPQASSSAAPAALVPSPTVHPNREFSYGLIDAFQAGFKARHNKPAEMIAKHMDKAMRRGQKGKRDEDFAAELDDVLTLYRFTDDMDVFRTFYQRALAKRLLLGRSASNDFEKSVLKKLREQYDPDFGNGDKMFNDLDLSRDLMGRFYDENRLDEASSLRKLTAMVLQRSSWPFAARKTDILLPGWMQDDLTTFTQYYKAKHQGRTLDWDHALGTAVLRARFKAGEKELSVSLYQAVILLLFNDSEEITYVDIKEQTNLDDAELQRTLQSLSLGKKRVLTKTPGVRDVAATDKFSYNVDFTDPRHVVHINSIQSKETPEETKRTQSSIEADRKHALDAAIVRVMKSKKELTYEQLKTATIEAVKNHFVPEVAMIKKRIEGLVEQEYLRRDEDDQSRFFYVA</sequence>
<dbReference type="SUPFAM" id="SSF74788">
    <property type="entry name" value="Cullin repeat-like"/>
    <property type="match status" value="1"/>
</dbReference>
<dbReference type="InterPro" id="IPR016159">
    <property type="entry name" value="Cullin_repeat-like_dom_sf"/>
</dbReference>
<comment type="similarity">
    <text evidence="1 4 5">Belongs to the cullin family.</text>
</comment>